<keyword evidence="3" id="KW-0597">Phosphoprotein</keyword>
<dbReference type="PROSITE" id="PS50109">
    <property type="entry name" value="HIS_KIN"/>
    <property type="match status" value="1"/>
</dbReference>
<evidence type="ECO:0000256" key="4">
    <source>
        <dbReference type="ARBA" id="ARBA00022679"/>
    </source>
</evidence>
<evidence type="ECO:0000256" key="10">
    <source>
        <dbReference type="SAM" id="Phobius"/>
    </source>
</evidence>
<dbReference type="Pfam" id="PF07730">
    <property type="entry name" value="HisKA_3"/>
    <property type="match status" value="1"/>
</dbReference>
<dbReference type="Proteomes" id="UP000533598">
    <property type="component" value="Unassembled WGS sequence"/>
</dbReference>
<evidence type="ECO:0000256" key="8">
    <source>
        <dbReference type="ARBA" id="ARBA00023012"/>
    </source>
</evidence>
<dbReference type="Pfam" id="PF02518">
    <property type="entry name" value="HATPase_c"/>
    <property type="match status" value="1"/>
</dbReference>
<dbReference type="GO" id="GO:0005524">
    <property type="term" value="F:ATP binding"/>
    <property type="evidence" value="ECO:0007669"/>
    <property type="project" value="UniProtKB-KW"/>
</dbReference>
<evidence type="ECO:0000256" key="3">
    <source>
        <dbReference type="ARBA" id="ARBA00022553"/>
    </source>
</evidence>
<dbReference type="GO" id="GO:0046983">
    <property type="term" value="F:protein dimerization activity"/>
    <property type="evidence" value="ECO:0007669"/>
    <property type="project" value="InterPro"/>
</dbReference>
<accession>A0A7W7CAW3</accession>
<organism evidence="12 13">
    <name type="scientific">Crossiella cryophila</name>
    <dbReference type="NCBI Taxonomy" id="43355"/>
    <lineage>
        <taxon>Bacteria</taxon>
        <taxon>Bacillati</taxon>
        <taxon>Actinomycetota</taxon>
        <taxon>Actinomycetes</taxon>
        <taxon>Pseudonocardiales</taxon>
        <taxon>Pseudonocardiaceae</taxon>
        <taxon>Crossiella</taxon>
    </lineage>
</organism>
<feature type="transmembrane region" description="Helical" evidence="10">
    <location>
        <begin position="136"/>
        <end position="156"/>
    </location>
</feature>
<dbReference type="InterPro" id="IPR050482">
    <property type="entry name" value="Sensor_HK_TwoCompSys"/>
</dbReference>
<evidence type="ECO:0000256" key="2">
    <source>
        <dbReference type="ARBA" id="ARBA00012438"/>
    </source>
</evidence>
<evidence type="ECO:0000256" key="7">
    <source>
        <dbReference type="ARBA" id="ARBA00022840"/>
    </source>
</evidence>
<dbReference type="SUPFAM" id="SSF55781">
    <property type="entry name" value="GAF domain-like"/>
    <property type="match status" value="1"/>
</dbReference>
<evidence type="ECO:0000256" key="6">
    <source>
        <dbReference type="ARBA" id="ARBA00022777"/>
    </source>
</evidence>
<dbReference type="AlphaFoldDB" id="A0A7W7CAW3"/>
<feature type="transmembrane region" description="Helical" evidence="10">
    <location>
        <begin position="7"/>
        <end position="30"/>
    </location>
</feature>
<dbReference type="Gene3D" id="3.30.450.40">
    <property type="match status" value="1"/>
</dbReference>
<keyword evidence="8" id="KW-0902">Two-component regulatory system</keyword>
<dbReference type="Gene3D" id="3.30.565.10">
    <property type="entry name" value="Histidine kinase-like ATPase, C-terminal domain"/>
    <property type="match status" value="1"/>
</dbReference>
<dbReference type="Gene3D" id="1.20.5.1930">
    <property type="match status" value="1"/>
</dbReference>
<feature type="transmembrane region" description="Helical" evidence="10">
    <location>
        <begin position="295"/>
        <end position="312"/>
    </location>
</feature>
<dbReference type="SMART" id="SM00387">
    <property type="entry name" value="HATPase_c"/>
    <property type="match status" value="1"/>
</dbReference>
<comment type="catalytic activity">
    <reaction evidence="1">
        <text>ATP + protein L-histidine = ADP + protein N-phospho-L-histidine.</text>
        <dbReference type="EC" id="2.7.13.3"/>
    </reaction>
</comment>
<evidence type="ECO:0000256" key="5">
    <source>
        <dbReference type="ARBA" id="ARBA00022741"/>
    </source>
</evidence>
<gene>
    <name evidence="12" type="ORF">HNR67_003889</name>
</gene>
<feature type="transmembrane region" description="Helical" evidence="10">
    <location>
        <begin position="97"/>
        <end position="124"/>
    </location>
</feature>
<feature type="transmembrane region" description="Helical" evidence="10">
    <location>
        <begin position="168"/>
        <end position="186"/>
    </location>
</feature>
<evidence type="ECO:0000259" key="11">
    <source>
        <dbReference type="PROSITE" id="PS50109"/>
    </source>
</evidence>
<keyword evidence="10" id="KW-0812">Transmembrane</keyword>
<dbReference type="EMBL" id="JACHMH010000001">
    <property type="protein sequence ID" value="MBB4677771.1"/>
    <property type="molecule type" value="Genomic_DNA"/>
</dbReference>
<feature type="region of interest" description="Disordered" evidence="9">
    <location>
        <begin position="672"/>
        <end position="691"/>
    </location>
</feature>
<feature type="transmembrane region" description="Helical" evidence="10">
    <location>
        <begin position="263"/>
        <end position="283"/>
    </location>
</feature>
<dbReference type="InterPro" id="IPR036890">
    <property type="entry name" value="HATPase_C_sf"/>
</dbReference>
<dbReference type="PANTHER" id="PTHR24421">
    <property type="entry name" value="NITRATE/NITRITE SENSOR PROTEIN NARX-RELATED"/>
    <property type="match status" value="1"/>
</dbReference>
<dbReference type="GO" id="GO:0000155">
    <property type="term" value="F:phosphorelay sensor kinase activity"/>
    <property type="evidence" value="ECO:0007669"/>
    <property type="project" value="InterPro"/>
</dbReference>
<feature type="transmembrane region" description="Helical" evidence="10">
    <location>
        <begin position="66"/>
        <end position="85"/>
    </location>
</feature>
<keyword evidence="10" id="KW-1133">Transmembrane helix</keyword>
<sequence>MTGKDWPIRLLATAAGLSLLITIPVTLFLLPARLTLSWALTAVLPCYAAGLLVWRAAPSHPVGRRLMVFGSLLAIGLATNYPLHFLTTPQDWQPAGFWVWFGSTGNETLEFVFNILIIYLVALLPDGGYRHRYERILLRSLWFLLPAPLIAALAGLPIEMMYLWSQKPFAWLHVGAGIMLLIRCLLARRDGRPQPWLTSLAILTIAIMLARAVLLLTRDWRVDIDEGWYYVIGRLIGTLPYSLVPVIVVVAALRRQLLGVDIVVPRSVVYGLLWLVIGCWYLGTATMLGWTAGQYLPVGLVALVTATAMLLFQPLRAQLNQAAARRVYGPRLTGFELLVQFGTTLEHAYDLPRLAPHLASSLQSGLNLKWARVELGGAAHPCSPPVVSVAGTVTEEAATRFPLRHAEEQLGVIEYGPKVEGRFTPEDHALVESLARQAALAVHNANLAKALGVQVEQVSRQASELEASRTRIVQAQDTERRRIERQLHDGIQQELVALVAKLRLARNQFNRGGEAAGNTLTEVQDDAYRVIDELRELAHGIHPPVLTDQGLIAAVTSRARRLPIPVTVDCPPDLRAARFGVDVEESAFFLISEALTNVLKHAGAGAVTIHFGHLDGELIVDVRDDGRGFRHGGGGLGLTGMRDRAEAVGGALTIASTPGAGTTITARLPAAAREPSTSDRPIEIVENTADA</sequence>
<dbReference type="RefSeq" id="WP_185003678.1">
    <property type="nucleotide sequence ID" value="NZ_BAAAUI010000002.1"/>
</dbReference>
<keyword evidence="4" id="KW-0808">Transferase</keyword>
<dbReference type="PANTHER" id="PTHR24421:SF10">
    <property type="entry name" value="NITRATE_NITRITE SENSOR PROTEIN NARQ"/>
    <property type="match status" value="1"/>
</dbReference>
<name>A0A7W7CAW3_9PSEU</name>
<dbReference type="GO" id="GO:0016020">
    <property type="term" value="C:membrane"/>
    <property type="evidence" value="ECO:0007669"/>
    <property type="project" value="InterPro"/>
</dbReference>
<evidence type="ECO:0000256" key="1">
    <source>
        <dbReference type="ARBA" id="ARBA00000085"/>
    </source>
</evidence>
<dbReference type="InterPro" id="IPR003594">
    <property type="entry name" value="HATPase_dom"/>
</dbReference>
<proteinExistence type="predicted"/>
<reference evidence="12 13" key="1">
    <citation type="submission" date="2020-08" db="EMBL/GenBank/DDBJ databases">
        <title>Sequencing the genomes of 1000 actinobacteria strains.</title>
        <authorList>
            <person name="Klenk H.-P."/>
        </authorList>
    </citation>
    <scope>NUCLEOTIDE SEQUENCE [LARGE SCALE GENOMIC DNA]</scope>
    <source>
        <strain evidence="12 13">DSM 44230</strain>
    </source>
</reference>
<evidence type="ECO:0000256" key="9">
    <source>
        <dbReference type="SAM" id="MobiDB-lite"/>
    </source>
</evidence>
<dbReference type="EC" id="2.7.13.3" evidence="2"/>
<comment type="caution">
    <text evidence="12">The sequence shown here is derived from an EMBL/GenBank/DDBJ whole genome shotgun (WGS) entry which is preliminary data.</text>
</comment>
<keyword evidence="10" id="KW-0472">Membrane</keyword>
<dbReference type="InterPro" id="IPR005467">
    <property type="entry name" value="His_kinase_dom"/>
</dbReference>
<dbReference type="InterPro" id="IPR011712">
    <property type="entry name" value="Sig_transdc_His_kin_sub3_dim/P"/>
</dbReference>
<evidence type="ECO:0000313" key="12">
    <source>
        <dbReference type="EMBL" id="MBB4677771.1"/>
    </source>
</evidence>
<protein>
    <recommendedName>
        <fullName evidence="2">histidine kinase</fullName>
        <ecNumber evidence="2">2.7.13.3</ecNumber>
    </recommendedName>
</protein>
<evidence type="ECO:0000313" key="13">
    <source>
        <dbReference type="Proteomes" id="UP000533598"/>
    </source>
</evidence>
<dbReference type="SUPFAM" id="SSF55874">
    <property type="entry name" value="ATPase domain of HSP90 chaperone/DNA topoisomerase II/histidine kinase"/>
    <property type="match status" value="1"/>
</dbReference>
<feature type="transmembrane region" description="Helical" evidence="10">
    <location>
        <begin position="228"/>
        <end position="251"/>
    </location>
</feature>
<feature type="domain" description="Histidine kinase" evidence="11">
    <location>
        <begin position="590"/>
        <end position="672"/>
    </location>
</feature>
<keyword evidence="5" id="KW-0547">Nucleotide-binding</keyword>
<keyword evidence="13" id="KW-1185">Reference proteome</keyword>
<feature type="transmembrane region" description="Helical" evidence="10">
    <location>
        <begin position="36"/>
        <end position="54"/>
    </location>
</feature>
<feature type="transmembrane region" description="Helical" evidence="10">
    <location>
        <begin position="198"/>
        <end position="216"/>
    </location>
</feature>
<keyword evidence="7" id="KW-0067">ATP-binding</keyword>
<dbReference type="InterPro" id="IPR029016">
    <property type="entry name" value="GAF-like_dom_sf"/>
</dbReference>
<keyword evidence="6 12" id="KW-0418">Kinase</keyword>
<dbReference type="CDD" id="cd16917">
    <property type="entry name" value="HATPase_UhpB-NarQ-NarX-like"/>
    <property type="match status" value="1"/>
</dbReference>